<keyword evidence="4" id="KW-1185">Reference proteome</keyword>
<comment type="caution">
    <text evidence="3">The sequence shown here is derived from an EMBL/GenBank/DDBJ whole genome shotgun (WGS) entry which is preliminary data.</text>
</comment>
<dbReference type="EMBL" id="SMLW01000427">
    <property type="protein sequence ID" value="MTI24546.1"/>
    <property type="molecule type" value="Genomic_DNA"/>
</dbReference>
<dbReference type="PANTHER" id="PTHR36966">
    <property type="entry name" value="REP-ASSOCIATED TYROSINE TRANSPOSASE"/>
    <property type="match status" value="1"/>
</dbReference>
<protein>
    <recommendedName>
        <fullName evidence="2">Transposase IS200-like domain-containing protein</fullName>
    </recommendedName>
</protein>
<dbReference type="RefSeq" id="WP_155170588.1">
    <property type="nucleotide sequence ID" value="NZ_BAAAFL010000033.1"/>
</dbReference>
<gene>
    <name evidence="3" type="ORF">E1163_06270</name>
</gene>
<reference evidence="3 4" key="1">
    <citation type="submission" date="2019-02" db="EMBL/GenBank/DDBJ databases">
        <authorList>
            <person name="Goldberg S.R."/>
            <person name="Haltli B.A."/>
            <person name="Correa H."/>
            <person name="Russell K.G."/>
        </authorList>
    </citation>
    <scope>NUCLEOTIDE SEQUENCE [LARGE SCALE GENOMIC DNA]</scope>
    <source>
        <strain evidence="3 4">JCM 16186</strain>
    </source>
</reference>
<feature type="region of interest" description="Disordered" evidence="1">
    <location>
        <begin position="117"/>
        <end position="152"/>
    </location>
</feature>
<evidence type="ECO:0000313" key="3">
    <source>
        <dbReference type="EMBL" id="MTI24546.1"/>
    </source>
</evidence>
<feature type="domain" description="Transposase IS200-like" evidence="2">
    <location>
        <begin position="22"/>
        <end position="207"/>
    </location>
</feature>
<dbReference type="Proteomes" id="UP000798808">
    <property type="component" value="Unassembled WGS sequence"/>
</dbReference>
<dbReference type="PANTHER" id="PTHR36966:SF1">
    <property type="entry name" value="REP-ASSOCIATED TYROSINE TRANSPOSASE"/>
    <property type="match status" value="1"/>
</dbReference>
<dbReference type="InterPro" id="IPR036515">
    <property type="entry name" value="Transposase_17_sf"/>
</dbReference>
<dbReference type="Gene3D" id="3.30.70.1290">
    <property type="entry name" value="Transposase IS200-like"/>
    <property type="match status" value="1"/>
</dbReference>
<accession>A0ABW9RKP9</accession>
<dbReference type="SUPFAM" id="SSF143422">
    <property type="entry name" value="Transposase IS200-like"/>
    <property type="match status" value="1"/>
</dbReference>
<dbReference type="SMART" id="SM01321">
    <property type="entry name" value="Y1_Tnp"/>
    <property type="match status" value="1"/>
</dbReference>
<evidence type="ECO:0000256" key="1">
    <source>
        <dbReference type="SAM" id="MobiDB-lite"/>
    </source>
</evidence>
<evidence type="ECO:0000313" key="4">
    <source>
        <dbReference type="Proteomes" id="UP000798808"/>
    </source>
</evidence>
<dbReference type="InterPro" id="IPR052715">
    <property type="entry name" value="RAYT_transposase"/>
</dbReference>
<name>A0ABW9RKP9_9BACT</name>
<sequence length="221" mass="25527">MSDTYQNKYRIASARASFWDYGWNAAYFITICTQNRDHYFGKIINAEMHRSEMGETAHECWLKIPDHFPFAKLGNHIVMPNHVHGIVIIDKPDGGVGRDVDDSDGLSVGDVRRDAINRVSTNVVEPDQPELKPQPHPESSNPPGGITGNKNPMLHDNLSKIIRWYKGRTTFECRKIHADFAWQSRFHDHIIRNDQSFYRISRYIVNNPLKWGEDRFYSAGQ</sequence>
<organism evidence="3 4">
    <name type="scientific">Fulvivirga kasyanovii</name>
    <dbReference type="NCBI Taxonomy" id="396812"/>
    <lineage>
        <taxon>Bacteria</taxon>
        <taxon>Pseudomonadati</taxon>
        <taxon>Bacteroidota</taxon>
        <taxon>Cytophagia</taxon>
        <taxon>Cytophagales</taxon>
        <taxon>Fulvivirgaceae</taxon>
        <taxon>Fulvivirga</taxon>
    </lineage>
</organism>
<proteinExistence type="predicted"/>
<dbReference type="InterPro" id="IPR002686">
    <property type="entry name" value="Transposase_17"/>
</dbReference>
<evidence type="ECO:0000259" key="2">
    <source>
        <dbReference type="SMART" id="SM01321"/>
    </source>
</evidence>